<proteinExistence type="predicted"/>
<dbReference type="Proteomes" id="UP000299102">
    <property type="component" value="Unassembled WGS sequence"/>
</dbReference>
<comment type="caution">
    <text evidence="1">The sequence shown here is derived from an EMBL/GenBank/DDBJ whole genome shotgun (WGS) entry which is preliminary data.</text>
</comment>
<evidence type="ECO:0000313" key="1">
    <source>
        <dbReference type="EMBL" id="GBP27854.1"/>
    </source>
</evidence>
<dbReference type="EMBL" id="BGZK01000200">
    <property type="protein sequence ID" value="GBP27854.1"/>
    <property type="molecule type" value="Genomic_DNA"/>
</dbReference>
<sequence length="119" mass="13293">MGHSFVSLYHEPRSSDVVLRRHYTCLTQIESKTIPFNLTALVTALATYAQMKRIMPKTNRDQSEHAQFTVVAIKIDFIVGGAVTHERRMSYSAGGRAGWARTPLVTANRAVKRAFTGRA</sequence>
<gene>
    <name evidence="1" type="ORF">EVAR_14042_1</name>
</gene>
<keyword evidence="2" id="KW-1185">Reference proteome</keyword>
<accession>A0A4C1UPT2</accession>
<dbReference type="AlphaFoldDB" id="A0A4C1UPT2"/>
<name>A0A4C1UPT2_EUMVA</name>
<reference evidence="1 2" key="1">
    <citation type="journal article" date="2019" name="Commun. Biol.">
        <title>The bagworm genome reveals a unique fibroin gene that provides high tensile strength.</title>
        <authorList>
            <person name="Kono N."/>
            <person name="Nakamura H."/>
            <person name="Ohtoshi R."/>
            <person name="Tomita M."/>
            <person name="Numata K."/>
            <person name="Arakawa K."/>
        </authorList>
    </citation>
    <scope>NUCLEOTIDE SEQUENCE [LARGE SCALE GENOMIC DNA]</scope>
</reference>
<evidence type="ECO:0000313" key="2">
    <source>
        <dbReference type="Proteomes" id="UP000299102"/>
    </source>
</evidence>
<organism evidence="1 2">
    <name type="scientific">Eumeta variegata</name>
    <name type="common">Bagworm moth</name>
    <name type="synonym">Eumeta japonica</name>
    <dbReference type="NCBI Taxonomy" id="151549"/>
    <lineage>
        <taxon>Eukaryota</taxon>
        <taxon>Metazoa</taxon>
        <taxon>Ecdysozoa</taxon>
        <taxon>Arthropoda</taxon>
        <taxon>Hexapoda</taxon>
        <taxon>Insecta</taxon>
        <taxon>Pterygota</taxon>
        <taxon>Neoptera</taxon>
        <taxon>Endopterygota</taxon>
        <taxon>Lepidoptera</taxon>
        <taxon>Glossata</taxon>
        <taxon>Ditrysia</taxon>
        <taxon>Tineoidea</taxon>
        <taxon>Psychidae</taxon>
        <taxon>Oiketicinae</taxon>
        <taxon>Eumeta</taxon>
    </lineage>
</organism>
<protein>
    <submittedName>
        <fullName evidence="1">Uncharacterized protein</fullName>
    </submittedName>
</protein>